<proteinExistence type="predicted"/>
<sequence>MEKPITNAAKIAYKVYIIFIPPMYLNKIKKTYILISEYKSRLLILNQNIQYPVC</sequence>
<dbReference type="EMBL" id="BAAACI010000006">
    <property type="protein sequence ID" value="GAA0773441.1"/>
    <property type="molecule type" value="Genomic_DNA"/>
</dbReference>
<gene>
    <name evidence="1" type="ORF">GCM10008908_21660</name>
</gene>
<evidence type="ECO:0000313" key="1">
    <source>
        <dbReference type="EMBL" id="GAA0773441.1"/>
    </source>
</evidence>
<reference evidence="2" key="1">
    <citation type="journal article" date="2019" name="Int. J. Syst. Evol. Microbiol.">
        <title>The Global Catalogue of Microorganisms (GCM) 10K type strain sequencing project: providing services to taxonomists for standard genome sequencing and annotation.</title>
        <authorList>
            <consortium name="The Broad Institute Genomics Platform"/>
            <consortium name="The Broad Institute Genome Sequencing Center for Infectious Disease"/>
            <person name="Wu L."/>
            <person name="Ma J."/>
        </authorList>
    </citation>
    <scope>NUCLEOTIDE SEQUENCE [LARGE SCALE GENOMIC DNA]</scope>
    <source>
        <strain evidence="2">JCM 1417</strain>
    </source>
</reference>
<name>A0ABN1KQF0_CLOSU</name>
<protein>
    <submittedName>
        <fullName evidence="1">Uncharacterized protein</fullName>
    </submittedName>
</protein>
<accession>A0ABN1KQF0</accession>
<comment type="caution">
    <text evidence="1">The sequence shown here is derived from an EMBL/GenBank/DDBJ whole genome shotgun (WGS) entry which is preliminary data.</text>
</comment>
<dbReference type="Proteomes" id="UP001501047">
    <property type="component" value="Unassembled WGS sequence"/>
</dbReference>
<organism evidence="1 2">
    <name type="scientific">Clostridium subterminale</name>
    <dbReference type="NCBI Taxonomy" id="1550"/>
    <lineage>
        <taxon>Bacteria</taxon>
        <taxon>Bacillati</taxon>
        <taxon>Bacillota</taxon>
        <taxon>Clostridia</taxon>
        <taxon>Eubacteriales</taxon>
        <taxon>Clostridiaceae</taxon>
        <taxon>Clostridium</taxon>
    </lineage>
</organism>
<evidence type="ECO:0000313" key="2">
    <source>
        <dbReference type="Proteomes" id="UP001501047"/>
    </source>
</evidence>
<keyword evidence="2" id="KW-1185">Reference proteome</keyword>